<dbReference type="Proteomes" id="UP000703269">
    <property type="component" value="Unassembled WGS sequence"/>
</dbReference>
<dbReference type="EMBL" id="BPQB01000012">
    <property type="protein sequence ID" value="GJE89410.1"/>
    <property type="molecule type" value="Genomic_DNA"/>
</dbReference>
<dbReference type="AlphaFoldDB" id="A0A9P3LBP2"/>
<feature type="compositionally biased region" description="Basic residues" evidence="1">
    <location>
        <begin position="56"/>
        <end position="67"/>
    </location>
</feature>
<feature type="compositionally biased region" description="Basic and acidic residues" evidence="1">
    <location>
        <begin position="1"/>
        <end position="18"/>
    </location>
</feature>
<evidence type="ECO:0000313" key="3">
    <source>
        <dbReference type="Proteomes" id="UP000703269"/>
    </source>
</evidence>
<gene>
    <name evidence="2" type="ORF">PsYK624_055110</name>
</gene>
<feature type="region of interest" description="Disordered" evidence="1">
    <location>
        <begin position="1"/>
        <end position="70"/>
    </location>
</feature>
<keyword evidence="3" id="KW-1185">Reference proteome</keyword>
<evidence type="ECO:0000313" key="2">
    <source>
        <dbReference type="EMBL" id="GJE89410.1"/>
    </source>
</evidence>
<sequence>MWEAKEGVKITKEAPPKLEDEEEDEDEEEGDRDKGEDAREGGVPRRAHARGAQGAHGRRPPAAGRRRTTLEVQFLVDEAGGLEITAGEADGGEKVRHAG</sequence>
<name>A0A9P3LBP2_9APHY</name>
<evidence type="ECO:0000256" key="1">
    <source>
        <dbReference type="SAM" id="MobiDB-lite"/>
    </source>
</evidence>
<comment type="caution">
    <text evidence="2">The sequence shown here is derived from an EMBL/GenBank/DDBJ whole genome shotgun (WGS) entry which is preliminary data.</text>
</comment>
<reference evidence="2 3" key="1">
    <citation type="submission" date="2021-08" db="EMBL/GenBank/DDBJ databases">
        <title>Draft Genome Sequence of Phanerochaete sordida strain YK-624.</title>
        <authorList>
            <person name="Mori T."/>
            <person name="Dohra H."/>
            <person name="Suzuki T."/>
            <person name="Kawagishi H."/>
            <person name="Hirai H."/>
        </authorList>
    </citation>
    <scope>NUCLEOTIDE SEQUENCE [LARGE SCALE GENOMIC DNA]</scope>
    <source>
        <strain evidence="2 3">YK-624</strain>
    </source>
</reference>
<protein>
    <submittedName>
        <fullName evidence="2">Uncharacterized protein</fullName>
    </submittedName>
</protein>
<accession>A0A9P3LBP2</accession>
<feature type="compositionally biased region" description="Basic and acidic residues" evidence="1">
    <location>
        <begin position="31"/>
        <end position="43"/>
    </location>
</feature>
<proteinExistence type="predicted"/>
<feature type="compositionally biased region" description="Acidic residues" evidence="1">
    <location>
        <begin position="19"/>
        <end position="30"/>
    </location>
</feature>
<organism evidence="2 3">
    <name type="scientific">Phanerochaete sordida</name>
    <dbReference type="NCBI Taxonomy" id="48140"/>
    <lineage>
        <taxon>Eukaryota</taxon>
        <taxon>Fungi</taxon>
        <taxon>Dikarya</taxon>
        <taxon>Basidiomycota</taxon>
        <taxon>Agaricomycotina</taxon>
        <taxon>Agaricomycetes</taxon>
        <taxon>Polyporales</taxon>
        <taxon>Phanerochaetaceae</taxon>
        <taxon>Phanerochaete</taxon>
    </lineage>
</organism>